<feature type="domain" description="Ancillary SecYEG translocon subunit/Cell division coordinator CpoB TPR" evidence="10">
    <location>
        <begin position="15"/>
        <end position="213"/>
    </location>
</feature>
<sequence>MAELRSDEEQLDAVKRWWKENGISLVAGAVIAAAGVFGWNAWQNYQQGQSEAASMRYQQLVNMTTGSDLAEDELVSARNMVSELNDEHGNTLYAELALLLDARLAIQQGDLEGAKASLESAADNSSRRYVQSLAWLRLARIELAEGNADQALALLDEPITDALAAQREDVRGDAFAAQGDTEAARDAWQNALQLAQTHNQPLYGVQFKLDDLGAEEATQ</sequence>
<dbReference type="PANTHER" id="PTHR38035">
    <property type="entry name" value="UPF0070 PROTEIN YFGM"/>
    <property type="match status" value="1"/>
</dbReference>
<dbReference type="GO" id="GO:0044877">
    <property type="term" value="F:protein-containing complex binding"/>
    <property type="evidence" value="ECO:0007669"/>
    <property type="project" value="InterPro"/>
</dbReference>
<dbReference type="Pfam" id="PF09976">
    <property type="entry name" value="TPR_21"/>
    <property type="match status" value="1"/>
</dbReference>
<protein>
    <recommendedName>
        <fullName evidence="8">Ancillary SecYEG translocon subunit</fullName>
    </recommendedName>
</protein>
<reference evidence="11" key="1">
    <citation type="journal article" date="2015" name="Nature">
        <title>Complex archaea that bridge the gap between prokaryotes and eukaryotes.</title>
        <authorList>
            <person name="Spang A."/>
            <person name="Saw J.H."/>
            <person name="Jorgensen S.L."/>
            <person name="Zaremba-Niedzwiedzka K."/>
            <person name="Martijn J."/>
            <person name="Lind A.E."/>
            <person name="van Eijk R."/>
            <person name="Schleper C."/>
            <person name="Guy L."/>
            <person name="Ettema T.J."/>
        </authorList>
    </citation>
    <scope>NUCLEOTIDE SEQUENCE</scope>
</reference>
<dbReference type="EMBL" id="LAZR01000018">
    <property type="protein sequence ID" value="KKO05761.1"/>
    <property type="molecule type" value="Genomic_DNA"/>
</dbReference>
<comment type="caution">
    <text evidence="11">The sequence shown here is derived from an EMBL/GenBank/DDBJ whole genome shotgun (WGS) entry which is preliminary data.</text>
</comment>
<keyword evidence="3 9" id="KW-0812">Transmembrane</keyword>
<evidence type="ECO:0000256" key="9">
    <source>
        <dbReference type="SAM" id="Phobius"/>
    </source>
</evidence>
<evidence type="ECO:0000256" key="2">
    <source>
        <dbReference type="ARBA" id="ARBA00022475"/>
    </source>
</evidence>
<keyword evidence="4 9" id="KW-1133">Transmembrane helix</keyword>
<keyword evidence="2" id="KW-1003">Cell membrane</keyword>
<evidence type="ECO:0000313" key="11">
    <source>
        <dbReference type="EMBL" id="KKO05761.1"/>
    </source>
</evidence>
<dbReference type="InterPro" id="IPR026039">
    <property type="entry name" value="YfgM"/>
</dbReference>
<keyword evidence="6" id="KW-0143">Chaperone</keyword>
<name>A0A0F9VL10_9ZZZZ</name>
<dbReference type="GO" id="GO:0005886">
    <property type="term" value="C:plasma membrane"/>
    <property type="evidence" value="ECO:0007669"/>
    <property type="project" value="UniProtKB-SubCell"/>
</dbReference>
<comment type="subcellular location">
    <subcellularLocation>
        <location evidence="1">Cell membrane</location>
        <topology evidence="1">Single-pass type II membrane protein</topology>
    </subcellularLocation>
</comment>
<evidence type="ECO:0000256" key="7">
    <source>
        <dbReference type="ARBA" id="ARBA00024197"/>
    </source>
</evidence>
<dbReference type="PIRSF" id="PIRSF006170">
    <property type="entry name" value="YfgM"/>
    <property type="match status" value="1"/>
</dbReference>
<evidence type="ECO:0000256" key="4">
    <source>
        <dbReference type="ARBA" id="ARBA00022989"/>
    </source>
</evidence>
<evidence type="ECO:0000259" key="10">
    <source>
        <dbReference type="Pfam" id="PF09976"/>
    </source>
</evidence>
<keyword evidence="5 9" id="KW-0472">Membrane</keyword>
<dbReference type="Gene3D" id="1.25.40.10">
    <property type="entry name" value="Tetratricopeptide repeat domain"/>
    <property type="match status" value="1"/>
</dbReference>
<evidence type="ECO:0000256" key="3">
    <source>
        <dbReference type="ARBA" id="ARBA00022692"/>
    </source>
</evidence>
<evidence type="ECO:0000256" key="8">
    <source>
        <dbReference type="ARBA" id="ARBA00024235"/>
    </source>
</evidence>
<dbReference type="InterPro" id="IPR011990">
    <property type="entry name" value="TPR-like_helical_dom_sf"/>
</dbReference>
<evidence type="ECO:0000256" key="6">
    <source>
        <dbReference type="ARBA" id="ARBA00023186"/>
    </source>
</evidence>
<evidence type="ECO:0000256" key="1">
    <source>
        <dbReference type="ARBA" id="ARBA00004401"/>
    </source>
</evidence>
<gene>
    <name evidence="11" type="ORF">LCGC14_0074010</name>
</gene>
<proteinExistence type="inferred from homology"/>
<organism evidence="11">
    <name type="scientific">marine sediment metagenome</name>
    <dbReference type="NCBI Taxonomy" id="412755"/>
    <lineage>
        <taxon>unclassified sequences</taxon>
        <taxon>metagenomes</taxon>
        <taxon>ecological metagenomes</taxon>
    </lineage>
</organism>
<accession>A0A0F9VL10</accession>
<dbReference type="SUPFAM" id="SSF48452">
    <property type="entry name" value="TPR-like"/>
    <property type="match status" value="1"/>
</dbReference>
<comment type="similarity">
    <text evidence="7">Belongs to the YfgM family.</text>
</comment>
<dbReference type="AlphaFoldDB" id="A0A0F9VL10"/>
<evidence type="ECO:0000256" key="5">
    <source>
        <dbReference type="ARBA" id="ARBA00023136"/>
    </source>
</evidence>
<dbReference type="PANTHER" id="PTHR38035:SF1">
    <property type="entry name" value="ANCILLARY SECYEG TRANSLOCON SUBUNIT"/>
    <property type="match status" value="1"/>
</dbReference>
<feature type="transmembrane region" description="Helical" evidence="9">
    <location>
        <begin position="21"/>
        <end position="42"/>
    </location>
</feature>
<dbReference type="InterPro" id="IPR018704">
    <property type="entry name" value="SecYEG/CpoB_TPR"/>
</dbReference>